<gene>
    <name evidence="2" type="ORF">NCTC11978_03068</name>
</gene>
<evidence type="ECO:0000256" key="1">
    <source>
        <dbReference type="SAM" id="MobiDB-lite"/>
    </source>
</evidence>
<sequence length="151" mass="17593">MKNMMQYKGFYGSIEYDADDLIFFGKLEFIRSLVSYEGESASEITKAFENAVDDYLAMCEKENLTPEKPFKGSFNIRIGEELHEKATIAASEIDLKLNEFVKNAIFHEIERTQKSLRKTKSFLQTTKDARSFSGKEKHKKARQEERRNSER</sequence>
<dbReference type="AlphaFoldDB" id="A0A378IY83"/>
<accession>A0A378IY83</accession>
<dbReference type="EMBL" id="UGNY01000001">
    <property type="protein sequence ID" value="STX39862.1"/>
    <property type="molecule type" value="Genomic_DNA"/>
</dbReference>
<reference evidence="2 3" key="1">
    <citation type="submission" date="2018-06" db="EMBL/GenBank/DDBJ databases">
        <authorList>
            <consortium name="Pathogen Informatics"/>
            <person name="Doyle S."/>
        </authorList>
    </citation>
    <scope>NUCLEOTIDE SEQUENCE [LARGE SCALE GENOMIC DNA]</scope>
    <source>
        <strain evidence="2 3">NCTC11978</strain>
    </source>
</reference>
<dbReference type="InterPro" id="IPR008651">
    <property type="entry name" value="Uncharacterised_HicB"/>
</dbReference>
<dbReference type="RefSeq" id="WP_115176210.1">
    <property type="nucleotide sequence ID" value="NZ_UGNY01000001.1"/>
</dbReference>
<feature type="region of interest" description="Disordered" evidence="1">
    <location>
        <begin position="120"/>
        <end position="151"/>
    </location>
</feature>
<name>A0A378IY83_9GAMM</name>
<feature type="compositionally biased region" description="Basic and acidic residues" evidence="1">
    <location>
        <begin position="142"/>
        <end position="151"/>
    </location>
</feature>
<protein>
    <submittedName>
        <fullName evidence="2">Uncharacterized protein encoded in hypervariable junctions of pilus gene clusters</fullName>
    </submittedName>
</protein>
<evidence type="ECO:0000313" key="3">
    <source>
        <dbReference type="Proteomes" id="UP000254033"/>
    </source>
</evidence>
<dbReference type="Pfam" id="PF05534">
    <property type="entry name" value="HicB"/>
    <property type="match status" value="1"/>
</dbReference>
<proteinExistence type="predicted"/>
<dbReference type="Proteomes" id="UP000254033">
    <property type="component" value="Unassembled WGS sequence"/>
</dbReference>
<organism evidence="2 3">
    <name type="scientific">Legionella feeleii</name>
    <dbReference type="NCBI Taxonomy" id="453"/>
    <lineage>
        <taxon>Bacteria</taxon>
        <taxon>Pseudomonadati</taxon>
        <taxon>Pseudomonadota</taxon>
        <taxon>Gammaproteobacteria</taxon>
        <taxon>Legionellales</taxon>
        <taxon>Legionellaceae</taxon>
        <taxon>Legionella</taxon>
    </lineage>
</organism>
<dbReference type="InterPro" id="IPR035069">
    <property type="entry name" value="TTHA1013/TTHA0281-like"/>
</dbReference>
<dbReference type="SUPFAM" id="SSF143100">
    <property type="entry name" value="TTHA1013/TTHA0281-like"/>
    <property type="match status" value="1"/>
</dbReference>
<evidence type="ECO:0000313" key="2">
    <source>
        <dbReference type="EMBL" id="STX39862.1"/>
    </source>
</evidence>